<dbReference type="PANTHER" id="PTHR21143:SF104">
    <property type="entry name" value="GUSTATORY RECEPTOR 8A-RELATED"/>
    <property type="match status" value="1"/>
</dbReference>
<name>A0AAJ7RFK8_CEPCN</name>
<keyword evidence="2 8" id="KW-1003">Cell membrane</keyword>
<dbReference type="GO" id="GO:0007165">
    <property type="term" value="P:signal transduction"/>
    <property type="evidence" value="ECO:0007669"/>
    <property type="project" value="UniProtKB-KW"/>
</dbReference>
<dbReference type="GO" id="GO:0030425">
    <property type="term" value="C:dendrite"/>
    <property type="evidence" value="ECO:0007669"/>
    <property type="project" value="TreeGrafter"/>
</dbReference>
<dbReference type="GO" id="GO:0005886">
    <property type="term" value="C:plasma membrane"/>
    <property type="evidence" value="ECO:0007669"/>
    <property type="project" value="UniProtKB-SubCell"/>
</dbReference>
<evidence type="ECO:0000313" key="10">
    <source>
        <dbReference type="RefSeq" id="XP_024940047.1"/>
    </source>
</evidence>
<keyword evidence="9" id="KW-1185">Reference proteome</keyword>
<evidence type="ECO:0000256" key="3">
    <source>
        <dbReference type="ARBA" id="ARBA00022692"/>
    </source>
</evidence>
<evidence type="ECO:0000256" key="6">
    <source>
        <dbReference type="ARBA" id="ARBA00023170"/>
    </source>
</evidence>
<evidence type="ECO:0000256" key="2">
    <source>
        <dbReference type="ARBA" id="ARBA00022475"/>
    </source>
</evidence>
<comment type="caution">
    <text evidence="8">Lacks conserved residue(s) required for the propagation of feature annotation.</text>
</comment>
<dbReference type="KEGG" id="ccin:107267056"/>
<dbReference type="Pfam" id="PF08395">
    <property type="entry name" value="7tm_7"/>
    <property type="match status" value="1"/>
</dbReference>
<evidence type="ECO:0000256" key="7">
    <source>
        <dbReference type="ARBA" id="ARBA00023224"/>
    </source>
</evidence>
<evidence type="ECO:0000313" key="9">
    <source>
        <dbReference type="Proteomes" id="UP000694920"/>
    </source>
</evidence>
<reference evidence="10" key="1">
    <citation type="submission" date="2025-08" db="UniProtKB">
        <authorList>
            <consortium name="RefSeq"/>
        </authorList>
    </citation>
    <scope>IDENTIFICATION</scope>
</reference>
<feature type="transmembrane region" description="Helical" evidence="8">
    <location>
        <begin position="164"/>
        <end position="187"/>
    </location>
</feature>
<dbReference type="RefSeq" id="XP_024940047.1">
    <property type="nucleotide sequence ID" value="XM_025084279.1"/>
</dbReference>
<dbReference type="GO" id="GO:0007635">
    <property type="term" value="P:chemosensory behavior"/>
    <property type="evidence" value="ECO:0007669"/>
    <property type="project" value="TreeGrafter"/>
</dbReference>
<comment type="function">
    <text evidence="8">Gustatory receptor which mediates acceptance or avoidance behavior, depending on its substrates.</text>
</comment>
<keyword evidence="4 8" id="KW-1133">Transmembrane helix</keyword>
<dbReference type="GO" id="GO:0008049">
    <property type="term" value="P:male courtship behavior"/>
    <property type="evidence" value="ECO:0007669"/>
    <property type="project" value="TreeGrafter"/>
</dbReference>
<evidence type="ECO:0000256" key="4">
    <source>
        <dbReference type="ARBA" id="ARBA00022989"/>
    </source>
</evidence>
<dbReference type="GeneID" id="107267056"/>
<evidence type="ECO:0000256" key="8">
    <source>
        <dbReference type="RuleBase" id="RU363108"/>
    </source>
</evidence>
<feature type="transmembrane region" description="Helical" evidence="8">
    <location>
        <begin position="87"/>
        <end position="104"/>
    </location>
</feature>
<dbReference type="GO" id="GO:0050909">
    <property type="term" value="P:sensory perception of taste"/>
    <property type="evidence" value="ECO:0007669"/>
    <property type="project" value="InterPro"/>
</dbReference>
<dbReference type="InterPro" id="IPR013604">
    <property type="entry name" value="7TM_chemorcpt"/>
</dbReference>
<keyword evidence="5 8" id="KW-0472">Membrane</keyword>
<evidence type="ECO:0000256" key="5">
    <source>
        <dbReference type="ARBA" id="ARBA00023136"/>
    </source>
</evidence>
<feature type="transmembrane region" description="Helical" evidence="8">
    <location>
        <begin position="248"/>
        <end position="271"/>
    </location>
</feature>
<dbReference type="Proteomes" id="UP000694920">
    <property type="component" value="Unplaced"/>
</dbReference>
<comment type="subcellular location">
    <subcellularLocation>
        <location evidence="1 8">Cell membrane</location>
        <topology evidence="1 8">Multi-pass membrane protein</topology>
    </subcellularLocation>
</comment>
<dbReference type="GO" id="GO:0030424">
    <property type="term" value="C:axon"/>
    <property type="evidence" value="ECO:0007669"/>
    <property type="project" value="TreeGrafter"/>
</dbReference>
<feature type="transmembrane region" description="Helical" evidence="8">
    <location>
        <begin position="46"/>
        <end position="67"/>
    </location>
</feature>
<dbReference type="AlphaFoldDB" id="A0AAJ7RFK8"/>
<dbReference type="GO" id="GO:0043025">
    <property type="term" value="C:neuronal cell body"/>
    <property type="evidence" value="ECO:0007669"/>
    <property type="project" value="TreeGrafter"/>
</dbReference>
<protein>
    <recommendedName>
        <fullName evidence="8">Gustatory receptor</fullName>
    </recommendedName>
</protein>
<comment type="similarity">
    <text evidence="8">Belongs to the insect chemoreceptor superfamily. Gustatory receptor (GR) family.</text>
</comment>
<accession>A0AAJ7RFK8</accession>
<keyword evidence="6 8" id="KW-0675">Receptor</keyword>
<sequence length="368" mass="43150">MFEECRLFQARDFVSLLEPCFLMCRVFGLFPYKITSDRRQIVHSNWRFICSLITMLATILTLAYVMYEFDFTDDLEKRNVPGLLQGNCYMFLTLLISISSMFYINSKLKFLQQLNVISSKFPEKTLIKISRVVHAKDIFGFLILFAQVGSGHTQDNRGILINAFGLYLTIMVYTLDMIYVDCVYVIYAGFKNVNKHLQDLRKFINRKPHLLRRDYHRYQNPIILSELKSLKEKHHDLSESVQQLNNVFGFQIGTTVALTFTEVTFSIYFLLLQEINKKNLESKNQIWYWHFVRSMTYHFIKFLVIIFTCETTKNESLQTGNLIHKMLIRIADLDVKQELQLFSLQLLHRSNTFDGRGIAIDATLLKAG</sequence>
<proteinExistence type="inferred from homology"/>
<organism evidence="9 10">
    <name type="scientific">Cephus cinctus</name>
    <name type="common">Wheat stem sawfly</name>
    <dbReference type="NCBI Taxonomy" id="211228"/>
    <lineage>
        <taxon>Eukaryota</taxon>
        <taxon>Metazoa</taxon>
        <taxon>Ecdysozoa</taxon>
        <taxon>Arthropoda</taxon>
        <taxon>Hexapoda</taxon>
        <taxon>Insecta</taxon>
        <taxon>Pterygota</taxon>
        <taxon>Neoptera</taxon>
        <taxon>Endopterygota</taxon>
        <taxon>Hymenoptera</taxon>
        <taxon>Cephoidea</taxon>
        <taxon>Cephidae</taxon>
        <taxon>Cephus</taxon>
    </lineage>
</organism>
<keyword evidence="7 8" id="KW-0807">Transducer</keyword>
<gene>
    <name evidence="10" type="primary">LOC107267056</name>
</gene>
<evidence type="ECO:0000256" key="1">
    <source>
        <dbReference type="ARBA" id="ARBA00004651"/>
    </source>
</evidence>
<keyword evidence="3 8" id="KW-0812">Transmembrane</keyword>
<dbReference type="PANTHER" id="PTHR21143">
    <property type="entry name" value="INVERTEBRATE GUSTATORY RECEPTOR"/>
    <property type="match status" value="1"/>
</dbReference>